<name>A0A433QN70_9FUNG</name>
<feature type="transmembrane region" description="Helical" evidence="7">
    <location>
        <begin position="440"/>
        <end position="459"/>
    </location>
</feature>
<evidence type="ECO:0000256" key="6">
    <source>
        <dbReference type="SAM" id="MobiDB-lite"/>
    </source>
</evidence>
<sequence>MGKMASDMNDAANMAWIPTSYMLTSTAFSPIWGNLSDVFGRKIVLITAVLIFMTGSLLCAVSSTMIFLIGSRAIQGIGGGAVVSLVSIVIADLVPLRDSPKYQGLIGGVFSLSSVLGPILGGVFVDQATWRWAFWTQLPIGLLAILSFLFFLKSGTKRVGSSWDRLARIDYWGILCLLITIVTLLLGLSWGGQVYPWKSAPIISLFIISGVFIGITVFVEMKVAKEPICPPWLFTQRNLLSLYTGSFFTGFSFYAVLFYLPVFYQKTQFESATASGLEMLPIILGLSIFSVISGSLVSLSGRFRIFIWIGMFLLTLGAALISTLTQFSPKAMQICYLLITGCGVGLALQTLIVAGQASVQRKDLAAVTSLLTFWRTIGGVLGTGLCGTIYQNALQSNLSTLLDPKAFAKIVSKSGADFSKASSFDEVARVVEAYTRSLQLVYRTFVGFAALALFATLFLQHKEMGFGAKKEENKTNRIEPFEKAERTPKQMKRQSELKMEREKGRRM</sequence>
<feature type="transmembrane region" description="Helical" evidence="7">
    <location>
        <begin position="331"/>
        <end position="352"/>
    </location>
</feature>
<evidence type="ECO:0000313" key="9">
    <source>
        <dbReference type="EMBL" id="RUS31208.1"/>
    </source>
</evidence>
<evidence type="ECO:0000256" key="7">
    <source>
        <dbReference type="SAM" id="Phobius"/>
    </source>
</evidence>
<dbReference type="Pfam" id="PF07690">
    <property type="entry name" value="MFS_1"/>
    <property type="match status" value="1"/>
</dbReference>
<feature type="transmembrane region" description="Helical" evidence="7">
    <location>
        <begin position="202"/>
        <end position="219"/>
    </location>
</feature>
<feature type="transmembrane region" description="Helical" evidence="7">
    <location>
        <begin position="105"/>
        <end position="124"/>
    </location>
</feature>
<feature type="transmembrane region" description="Helical" evidence="7">
    <location>
        <begin position="306"/>
        <end position="325"/>
    </location>
</feature>
<feature type="transmembrane region" description="Helical" evidence="7">
    <location>
        <begin position="43"/>
        <end position="67"/>
    </location>
</feature>
<feature type="transmembrane region" description="Helical" evidence="7">
    <location>
        <begin position="73"/>
        <end position="93"/>
    </location>
</feature>
<dbReference type="CDD" id="cd17502">
    <property type="entry name" value="MFS_Azr1_MDR_like"/>
    <property type="match status" value="1"/>
</dbReference>
<feature type="transmembrane region" description="Helical" evidence="7">
    <location>
        <begin position="130"/>
        <end position="151"/>
    </location>
</feature>
<evidence type="ECO:0000256" key="2">
    <source>
        <dbReference type="ARBA" id="ARBA00022448"/>
    </source>
</evidence>
<dbReference type="InterPro" id="IPR020846">
    <property type="entry name" value="MFS_dom"/>
</dbReference>
<feature type="domain" description="Major facilitator superfamily (MFS) profile" evidence="8">
    <location>
        <begin position="1"/>
        <end position="464"/>
    </location>
</feature>
<dbReference type="SUPFAM" id="SSF103473">
    <property type="entry name" value="MFS general substrate transporter"/>
    <property type="match status" value="1"/>
</dbReference>
<dbReference type="GO" id="GO:0012505">
    <property type="term" value="C:endomembrane system"/>
    <property type="evidence" value="ECO:0007669"/>
    <property type="project" value="UniProtKB-SubCell"/>
</dbReference>
<dbReference type="Proteomes" id="UP000274822">
    <property type="component" value="Unassembled WGS sequence"/>
</dbReference>
<feature type="transmembrane region" description="Helical" evidence="7">
    <location>
        <begin position="12"/>
        <end position="31"/>
    </location>
</feature>
<dbReference type="EMBL" id="RBNJ01003170">
    <property type="protein sequence ID" value="RUS31208.1"/>
    <property type="molecule type" value="Genomic_DNA"/>
</dbReference>
<evidence type="ECO:0000256" key="5">
    <source>
        <dbReference type="ARBA" id="ARBA00023136"/>
    </source>
</evidence>
<feature type="transmembrane region" description="Helical" evidence="7">
    <location>
        <begin position="240"/>
        <end position="260"/>
    </location>
</feature>
<organism evidence="9 10">
    <name type="scientific">Jimgerdemannia flammicorona</name>
    <dbReference type="NCBI Taxonomy" id="994334"/>
    <lineage>
        <taxon>Eukaryota</taxon>
        <taxon>Fungi</taxon>
        <taxon>Fungi incertae sedis</taxon>
        <taxon>Mucoromycota</taxon>
        <taxon>Mucoromycotina</taxon>
        <taxon>Endogonomycetes</taxon>
        <taxon>Endogonales</taxon>
        <taxon>Endogonaceae</taxon>
        <taxon>Jimgerdemannia</taxon>
    </lineage>
</organism>
<dbReference type="GO" id="GO:0005886">
    <property type="term" value="C:plasma membrane"/>
    <property type="evidence" value="ECO:0007669"/>
    <property type="project" value="TreeGrafter"/>
</dbReference>
<evidence type="ECO:0000313" key="10">
    <source>
        <dbReference type="Proteomes" id="UP000274822"/>
    </source>
</evidence>
<evidence type="ECO:0000256" key="1">
    <source>
        <dbReference type="ARBA" id="ARBA00004127"/>
    </source>
</evidence>
<feature type="region of interest" description="Disordered" evidence="6">
    <location>
        <begin position="470"/>
        <end position="507"/>
    </location>
</feature>
<dbReference type="InterPro" id="IPR011701">
    <property type="entry name" value="MFS"/>
</dbReference>
<keyword evidence="5 7" id="KW-0472">Membrane</keyword>
<feature type="transmembrane region" description="Helical" evidence="7">
    <location>
        <begin position="280"/>
        <end position="299"/>
    </location>
</feature>
<dbReference type="Gene3D" id="1.20.1720.10">
    <property type="entry name" value="Multidrug resistance protein D"/>
    <property type="match status" value="1"/>
</dbReference>
<keyword evidence="2" id="KW-0813">Transport</keyword>
<dbReference type="PANTHER" id="PTHR23501:SF191">
    <property type="entry name" value="VACUOLAR BASIC AMINO ACID TRANSPORTER 4"/>
    <property type="match status" value="1"/>
</dbReference>
<gene>
    <name evidence="9" type="ORF">BC938DRAFT_478255</name>
</gene>
<keyword evidence="3 7" id="KW-0812">Transmembrane</keyword>
<dbReference type="AlphaFoldDB" id="A0A433QN70"/>
<comment type="subcellular location">
    <subcellularLocation>
        <location evidence="1">Endomembrane system</location>
        <topology evidence="1">Multi-pass membrane protein</topology>
    </subcellularLocation>
</comment>
<dbReference type="InterPro" id="IPR036259">
    <property type="entry name" value="MFS_trans_sf"/>
</dbReference>
<evidence type="ECO:0000259" key="8">
    <source>
        <dbReference type="PROSITE" id="PS50850"/>
    </source>
</evidence>
<dbReference type="GO" id="GO:0022857">
    <property type="term" value="F:transmembrane transporter activity"/>
    <property type="evidence" value="ECO:0007669"/>
    <property type="project" value="InterPro"/>
</dbReference>
<proteinExistence type="predicted"/>
<reference evidence="9 10" key="1">
    <citation type="journal article" date="2018" name="New Phytol.">
        <title>Phylogenomics of Endogonaceae and evolution of mycorrhizas within Mucoromycota.</title>
        <authorList>
            <person name="Chang Y."/>
            <person name="Desiro A."/>
            <person name="Na H."/>
            <person name="Sandor L."/>
            <person name="Lipzen A."/>
            <person name="Clum A."/>
            <person name="Barry K."/>
            <person name="Grigoriev I.V."/>
            <person name="Martin F.M."/>
            <person name="Stajich J.E."/>
            <person name="Smith M.E."/>
            <person name="Bonito G."/>
            <person name="Spatafora J.W."/>
        </authorList>
    </citation>
    <scope>NUCLEOTIDE SEQUENCE [LARGE SCALE GENOMIC DNA]</scope>
    <source>
        <strain evidence="9 10">AD002</strain>
    </source>
</reference>
<feature type="transmembrane region" description="Helical" evidence="7">
    <location>
        <begin position="364"/>
        <end position="390"/>
    </location>
</feature>
<evidence type="ECO:0000256" key="3">
    <source>
        <dbReference type="ARBA" id="ARBA00022692"/>
    </source>
</evidence>
<keyword evidence="10" id="KW-1185">Reference proteome</keyword>
<keyword evidence="4 7" id="KW-1133">Transmembrane helix</keyword>
<comment type="caution">
    <text evidence="9">The sequence shown here is derived from an EMBL/GenBank/DDBJ whole genome shotgun (WGS) entry which is preliminary data.</text>
</comment>
<feature type="transmembrane region" description="Helical" evidence="7">
    <location>
        <begin position="171"/>
        <end position="190"/>
    </location>
</feature>
<dbReference type="PANTHER" id="PTHR23501">
    <property type="entry name" value="MAJOR FACILITATOR SUPERFAMILY"/>
    <property type="match status" value="1"/>
</dbReference>
<evidence type="ECO:0000256" key="4">
    <source>
        <dbReference type="ARBA" id="ARBA00022989"/>
    </source>
</evidence>
<dbReference type="Gene3D" id="1.20.1250.20">
    <property type="entry name" value="MFS general substrate transporter like domains"/>
    <property type="match status" value="1"/>
</dbReference>
<dbReference type="PROSITE" id="PS50850">
    <property type="entry name" value="MFS"/>
    <property type="match status" value="1"/>
</dbReference>
<accession>A0A433QN70</accession>
<protein>
    <submittedName>
        <fullName evidence="9">Major facilitator superfamily domain-containing protein</fullName>
    </submittedName>
</protein>